<dbReference type="GO" id="GO:0000271">
    <property type="term" value="P:polysaccharide biosynthetic process"/>
    <property type="evidence" value="ECO:0007669"/>
    <property type="project" value="TreeGrafter"/>
</dbReference>
<dbReference type="InterPro" id="IPR000653">
    <property type="entry name" value="DegT/StrS_aminotransferase"/>
</dbReference>
<gene>
    <name evidence="3" type="ORF">Pyrde_1961</name>
</gene>
<dbReference type="InterPro" id="IPR015421">
    <property type="entry name" value="PyrdxlP-dep_Trfase_major"/>
</dbReference>
<dbReference type="KEGG" id="pdl:Pyrde_1961"/>
<dbReference type="PATRIC" id="fig|1273541.4.peg.2083"/>
<dbReference type="Gene3D" id="3.40.640.10">
    <property type="entry name" value="Type I PLP-dependent aspartate aminotransferase-like (Major domain)"/>
    <property type="match status" value="1"/>
</dbReference>
<keyword evidence="3" id="KW-0808">Transferase</keyword>
<evidence type="ECO:0000256" key="2">
    <source>
        <dbReference type="RuleBase" id="RU004508"/>
    </source>
</evidence>
<dbReference type="GO" id="GO:0030170">
    <property type="term" value="F:pyridoxal phosphate binding"/>
    <property type="evidence" value="ECO:0007669"/>
    <property type="project" value="TreeGrafter"/>
</dbReference>
<organism evidence="3 4">
    <name type="scientific">Pyrodictium delaneyi</name>
    <dbReference type="NCBI Taxonomy" id="1273541"/>
    <lineage>
        <taxon>Archaea</taxon>
        <taxon>Thermoproteota</taxon>
        <taxon>Thermoprotei</taxon>
        <taxon>Desulfurococcales</taxon>
        <taxon>Pyrodictiaceae</taxon>
        <taxon>Pyrodictium</taxon>
    </lineage>
</organism>
<name>A0A0P0N656_9CREN</name>
<accession>A0A0P0N656</accession>
<dbReference type="STRING" id="1273541.Pyrde_1961"/>
<comment type="similarity">
    <text evidence="2">Belongs to the DegT/DnrJ/EryC1 family.</text>
</comment>
<keyword evidence="1 2" id="KW-0663">Pyridoxal phosphate</keyword>
<dbReference type="GO" id="GO:0008483">
    <property type="term" value="F:transaminase activity"/>
    <property type="evidence" value="ECO:0007669"/>
    <property type="project" value="UniProtKB-KW"/>
</dbReference>
<proteinExistence type="inferred from homology"/>
<dbReference type="AlphaFoldDB" id="A0A0P0N656"/>
<dbReference type="PIRSF" id="PIRSF000390">
    <property type="entry name" value="PLP_StrS"/>
    <property type="match status" value="1"/>
</dbReference>
<dbReference type="FunFam" id="3.40.640.10:FF:000089">
    <property type="entry name" value="Aminotransferase, DegT/DnrJ/EryC1/StrS family"/>
    <property type="match status" value="1"/>
</dbReference>
<dbReference type="Proteomes" id="UP000058613">
    <property type="component" value="Chromosome"/>
</dbReference>
<reference evidence="3 4" key="1">
    <citation type="submission" date="2015-10" db="EMBL/GenBank/DDBJ databases">
        <title>Complete genome sequence of hyperthermophilic archaeon Pyrodictium delaneyi Su06.</title>
        <authorList>
            <person name="Jung J.-H."/>
            <person name="Lin J."/>
            <person name="Holden J.F."/>
            <person name="Park C.-S."/>
        </authorList>
    </citation>
    <scope>NUCLEOTIDE SEQUENCE [LARGE SCALE GENOMIC DNA]</scope>
    <source>
        <strain evidence="3 4">Su06</strain>
    </source>
</reference>
<keyword evidence="3" id="KW-0032">Aminotransferase</keyword>
<dbReference type="PANTHER" id="PTHR30244">
    <property type="entry name" value="TRANSAMINASE"/>
    <property type="match status" value="1"/>
</dbReference>
<dbReference type="InterPro" id="IPR015424">
    <property type="entry name" value="PyrdxlP-dep_Trfase"/>
</dbReference>
<evidence type="ECO:0000313" key="3">
    <source>
        <dbReference type="EMBL" id="ALL02004.1"/>
    </source>
</evidence>
<sequence>MQARVYTRKMLDSCPREAPLETLETSGASVLIPIARPIVDDEEIEAVARVLRSGILAHGPEVEAFEREFAEYIGVDYAVAVSSGTAALDLILKAYRIRHGDEVITTPFTFIATANAILYQGARPVFADIDPETYNLDPDKVLELITPRTRAIIAVHLYGHPADMKPLREIAEDHNLILIEDAAQAHGAEYMGKKVGSLGDVAAFSFYPTKNMTTGEGGMVTTSDKKIAERIRLLRNHGQAEKYLHTELGYNLRMTSIAAAIGRVQLRKLEWMNQRRRENAETMTKILQAVKGIEPPVEKPWVRHVYHQYVIRVTDSFPLTRDQLAEKLRGHGIATAVHYPRAIPDQPLYKSLGIDCPQGCPEARRAARQVLSLPVHPAVTIEQAKTIAETVKQIVEG</sequence>
<dbReference type="PANTHER" id="PTHR30244:SF34">
    <property type="entry name" value="DTDP-4-AMINO-4,6-DIDEOXYGALACTOSE TRANSAMINASE"/>
    <property type="match status" value="1"/>
</dbReference>
<dbReference type="EMBL" id="CP013011">
    <property type="protein sequence ID" value="ALL02004.1"/>
    <property type="molecule type" value="Genomic_DNA"/>
</dbReference>
<evidence type="ECO:0000313" key="4">
    <source>
        <dbReference type="Proteomes" id="UP000058613"/>
    </source>
</evidence>
<dbReference type="InterPro" id="IPR015422">
    <property type="entry name" value="PyrdxlP-dep_Trfase_small"/>
</dbReference>
<dbReference type="Gene3D" id="3.90.1150.10">
    <property type="entry name" value="Aspartate Aminotransferase, domain 1"/>
    <property type="match status" value="1"/>
</dbReference>
<dbReference type="CDD" id="cd00616">
    <property type="entry name" value="AHBA_syn"/>
    <property type="match status" value="1"/>
</dbReference>
<dbReference type="SUPFAM" id="SSF53383">
    <property type="entry name" value="PLP-dependent transferases"/>
    <property type="match status" value="1"/>
</dbReference>
<evidence type="ECO:0000256" key="1">
    <source>
        <dbReference type="ARBA" id="ARBA00022898"/>
    </source>
</evidence>
<dbReference type="Pfam" id="PF01041">
    <property type="entry name" value="DegT_DnrJ_EryC1"/>
    <property type="match status" value="1"/>
</dbReference>
<protein>
    <submittedName>
        <fullName evidence="3">Putative aminotransferase</fullName>
    </submittedName>
</protein>